<keyword evidence="2" id="KW-1185">Reference proteome</keyword>
<name>A0A191VYE2_9CAUD</name>
<evidence type="ECO:0008006" key="3">
    <source>
        <dbReference type="Google" id="ProtNLM"/>
    </source>
</evidence>
<gene>
    <name evidence="1" type="ORF">RDp01_gp03</name>
</gene>
<dbReference type="Proteomes" id="UP000259976">
    <property type="component" value="Segment"/>
</dbReference>
<evidence type="ECO:0000313" key="2">
    <source>
        <dbReference type="Proteomes" id="UP000259976"/>
    </source>
</evidence>
<protein>
    <recommendedName>
        <fullName evidence="3">N4 gp69-like protein</fullName>
    </recommendedName>
</protein>
<sequence>MLTLQDVKDSLPAGQKGLIKQEMVDQLNALSSDPEEARYIRENFISFTQVLQEGRFKLGDYVRAVMYVTHKVMGKSNLDAYKATFPDRYKQLVADGRQPKDIASYVAAYNKGKLVNMVYERAMIPTWVLNQDMFQEALNTNFQIMQDVNVSDKVRVEAANSILTHLKKPETNKTELQINVGKTDGMAALEQRLAEMAAIQRQAIEGGAVTANDVTGMKMNVIEGEAVDVTPNE</sequence>
<reference evidence="1 2" key="1">
    <citation type="journal article" date="2016" name="Curr. Microbiol.">
        <title>Characterization and Complete Genome Sequences of Three N4-Like Roseobacter Phages Isolated from the South China Sea.</title>
        <authorList>
            <person name="Li B."/>
            <person name="Zhang S."/>
            <person name="Long L."/>
            <person name="Huang S."/>
        </authorList>
    </citation>
    <scope>NUCLEOTIDE SEQUENCE [LARGE SCALE GENOMIC DNA]</scope>
</reference>
<dbReference type="EMBL" id="KU885989">
    <property type="protein sequence ID" value="ANJ20737.1"/>
    <property type="molecule type" value="Genomic_DNA"/>
</dbReference>
<proteinExistence type="predicted"/>
<accession>A0A191VYE2</accession>
<organism evidence="1 2">
    <name type="scientific">Roseobacter phage RD-1410W1-01</name>
    <dbReference type="NCBI Taxonomy" id="1815984"/>
    <lineage>
        <taxon>Viruses</taxon>
        <taxon>Duplodnaviria</taxon>
        <taxon>Heunggongvirae</taxon>
        <taxon>Uroviricota</taxon>
        <taxon>Caudoviricetes</taxon>
        <taxon>Schitoviridae</taxon>
        <taxon>Rhodovirinae</taxon>
        <taxon>Aoqinvirus</taxon>
        <taxon>Aoqinvirus RD1410W101</taxon>
    </lineage>
</organism>
<evidence type="ECO:0000313" key="1">
    <source>
        <dbReference type="EMBL" id="ANJ20737.1"/>
    </source>
</evidence>